<dbReference type="PANTHER" id="PTHR30469:SF15">
    <property type="entry name" value="HLYD FAMILY OF SECRETION PROTEINS"/>
    <property type="match status" value="1"/>
</dbReference>
<keyword evidence="1" id="KW-0812">Transmembrane</keyword>
<reference evidence="3" key="1">
    <citation type="journal article" date="2020" name="mSystems">
        <title>Genome- and Community-Level Interaction Insights into Carbon Utilization and Element Cycling Functions of Hydrothermarchaeota in Hydrothermal Sediment.</title>
        <authorList>
            <person name="Zhou Z."/>
            <person name="Liu Y."/>
            <person name="Xu W."/>
            <person name="Pan J."/>
            <person name="Luo Z.H."/>
            <person name="Li M."/>
        </authorList>
    </citation>
    <scope>NUCLEOTIDE SEQUENCE [LARGE SCALE GENOMIC DNA]</scope>
    <source>
        <strain evidence="3">SpSt-780</strain>
    </source>
</reference>
<dbReference type="PANTHER" id="PTHR30469">
    <property type="entry name" value="MULTIDRUG RESISTANCE PROTEIN MDTA"/>
    <property type="match status" value="1"/>
</dbReference>
<sequence length="293" mass="32742">MKKFSVVIVLIIVILSAIRIGFIFKEKRSLKEKDEIRIAVKQTFVKKGYIADKIKLIGIVKGENQIQVFPDVPGKLISYEVKEGEYVKKGDVIALIDRSIPGMEYEPSKVKSPISGIVLRLPIDIGMTVAPQVPIAYIGNKNRIIVSVNVGEKFFNLIKPGKKAIIITENGERKGVVTRISPFLDPQTRSAYCEISIEEPKDIIIGSVVEVYVIVNEKKDAKILPIDALMEDLKTGEKYIFVVKDSIAEKKVINTGIITDNEFEILDTIPEMTPVVTIGKEYLKDKSKVLIVE</sequence>
<comment type="caution">
    <text evidence="3">The sequence shown here is derived from an EMBL/GenBank/DDBJ whole genome shotgun (WGS) entry which is preliminary data.</text>
</comment>
<dbReference type="SUPFAM" id="SSF111369">
    <property type="entry name" value="HlyD-like secretion proteins"/>
    <property type="match status" value="1"/>
</dbReference>
<keyword evidence="1" id="KW-1133">Transmembrane helix</keyword>
<dbReference type="Gene3D" id="2.40.420.20">
    <property type="match status" value="1"/>
</dbReference>
<proteinExistence type="predicted"/>
<evidence type="ECO:0000313" key="3">
    <source>
        <dbReference type="EMBL" id="HGW91866.1"/>
    </source>
</evidence>
<dbReference type="GO" id="GO:0015562">
    <property type="term" value="F:efflux transmembrane transporter activity"/>
    <property type="evidence" value="ECO:0007669"/>
    <property type="project" value="TreeGrafter"/>
</dbReference>
<accession>A0A7C4YG14</accession>
<organism evidence="3">
    <name type="scientific">candidate division WOR-3 bacterium</name>
    <dbReference type="NCBI Taxonomy" id="2052148"/>
    <lineage>
        <taxon>Bacteria</taxon>
        <taxon>Bacteria division WOR-3</taxon>
    </lineage>
</organism>
<dbReference type="Gene3D" id="2.40.50.100">
    <property type="match status" value="1"/>
</dbReference>
<gene>
    <name evidence="3" type="ORF">ENV67_04920</name>
</gene>
<dbReference type="Pfam" id="PF25917">
    <property type="entry name" value="BSH_RND"/>
    <property type="match status" value="1"/>
</dbReference>
<keyword evidence="1" id="KW-0472">Membrane</keyword>
<dbReference type="AlphaFoldDB" id="A0A7C4YG14"/>
<evidence type="ECO:0000256" key="1">
    <source>
        <dbReference type="SAM" id="Phobius"/>
    </source>
</evidence>
<dbReference type="EMBL" id="DTHG01000063">
    <property type="protein sequence ID" value="HGW91866.1"/>
    <property type="molecule type" value="Genomic_DNA"/>
</dbReference>
<feature type="domain" description="Multidrug resistance protein MdtA-like barrel-sandwich hybrid" evidence="2">
    <location>
        <begin position="64"/>
        <end position="130"/>
    </location>
</feature>
<dbReference type="GO" id="GO:1990281">
    <property type="term" value="C:efflux pump complex"/>
    <property type="evidence" value="ECO:0007669"/>
    <property type="project" value="TreeGrafter"/>
</dbReference>
<evidence type="ECO:0000259" key="2">
    <source>
        <dbReference type="Pfam" id="PF25917"/>
    </source>
</evidence>
<dbReference type="InterPro" id="IPR058625">
    <property type="entry name" value="MdtA-like_BSH"/>
</dbReference>
<feature type="transmembrane region" description="Helical" evidence="1">
    <location>
        <begin position="6"/>
        <end position="24"/>
    </location>
</feature>
<protein>
    <submittedName>
        <fullName evidence="3">HlyD family efflux transporter periplasmic adaptor subunit</fullName>
    </submittedName>
</protein>
<name>A0A7C4YG14_UNCW3</name>